<dbReference type="EMBL" id="CM037152">
    <property type="protein sequence ID" value="KAH7836133.1"/>
    <property type="molecule type" value="Genomic_DNA"/>
</dbReference>
<dbReference type="Proteomes" id="UP000828048">
    <property type="component" value="Chromosome 2"/>
</dbReference>
<keyword evidence="2" id="KW-1185">Reference proteome</keyword>
<accession>A0ACB7X603</accession>
<proteinExistence type="predicted"/>
<gene>
    <name evidence="1" type="ORF">Vadar_033019</name>
</gene>
<name>A0ACB7X603_9ERIC</name>
<sequence>MSSSSVELDFFQMEEKKLFDRSMSFRDIQSEISKMNSELLKSTMACLELNSNEGKPTRNGDTFRGNTSCLESTTGTTPLTIFYNGTVAVFDLPQQRAENIFKLAVSSNERSQLQDTRNGDHLPLARRKSLQRFLEKRKQRLNLTSRYGCPTDYTACPGRKSLAYCRL</sequence>
<organism evidence="1 2">
    <name type="scientific">Vaccinium darrowii</name>
    <dbReference type="NCBI Taxonomy" id="229202"/>
    <lineage>
        <taxon>Eukaryota</taxon>
        <taxon>Viridiplantae</taxon>
        <taxon>Streptophyta</taxon>
        <taxon>Embryophyta</taxon>
        <taxon>Tracheophyta</taxon>
        <taxon>Spermatophyta</taxon>
        <taxon>Magnoliopsida</taxon>
        <taxon>eudicotyledons</taxon>
        <taxon>Gunneridae</taxon>
        <taxon>Pentapetalae</taxon>
        <taxon>asterids</taxon>
        <taxon>Ericales</taxon>
        <taxon>Ericaceae</taxon>
        <taxon>Vaccinioideae</taxon>
        <taxon>Vaccinieae</taxon>
        <taxon>Vaccinium</taxon>
    </lineage>
</organism>
<evidence type="ECO:0000313" key="2">
    <source>
        <dbReference type="Proteomes" id="UP000828048"/>
    </source>
</evidence>
<protein>
    <submittedName>
        <fullName evidence="1">Uncharacterized protein</fullName>
    </submittedName>
</protein>
<evidence type="ECO:0000313" key="1">
    <source>
        <dbReference type="EMBL" id="KAH7836133.1"/>
    </source>
</evidence>
<reference evidence="1 2" key="1">
    <citation type="journal article" date="2021" name="Hortic Res">
        <title>High-quality reference genome and annotation aids understanding of berry development for evergreen blueberry (Vaccinium darrowii).</title>
        <authorList>
            <person name="Yu J."/>
            <person name="Hulse-Kemp A.M."/>
            <person name="Babiker E."/>
            <person name="Staton M."/>
        </authorList>
    </citation>
    <scope>NUCLEOTIDE SEQUENCE [LARGE SCALE GENOMIC DNA]</scope>
    <source>
        <strain evidence="2">cv. NJ 8807/NJ 8810</strain>
        <tissue evidence="1">Young leaf</tissue>
    </source>
</reference>
<comment type="caution">
    <text evidence="1">The sequence shown here is derived from an EMBL/GenBank/DDBJ whole genome shotgun (WGS) entry which is preliminary data.</text>
</comment>